<dbReference type="EMBL" id="JBHTCH010000006">
    <property type="protein sequence ID" value="MFC7360134.1"/>
    <property type="molecule type" value="Genomic_DNA"/>
</dbReference>
<accession>A0ABW2MYM3</accession>
<organism evidence="3 4">
    <name type="scientific">Nocardioides astragali</name>
    <dbReference type="NCBI Taxonomy" id="1776736"/>
    <lineage>
        <taxon>Bacteria</taxon>
        <taxon>Bacillati</taxon>
        <taxon>Actinomycetota</taxon>
        <taxon>Actinomycetes</taxon>
        <taxon>Propionibacteriales</taxon>
        <taxon>Nocardioidaceae</taxon>
        <taxon>Nocardioides</taxon>
    </lineage>
</organism>
<dbReference type="PANTHER" id="PTHR36440">
    <property type="entry name" value="PUTATIVE (AFU_ORTHOLOGUE AFUA_8G07350)-RELATED"/>
    <property type="match status" value="1"/>
</dbReference>
<dbReference type="Pfam" id="PF07883">
    <property type="entry name" value="Cupin_2"/>
    <property type="match status" value="1"/>
</dbReference>
<dbReference type="Gene3D" id="2.60.120.10">
    <property type="entry name" value="Jelly Rolls"/>
    <property type="match status" value="1"/>
</dbReference>
<feature type="region of interest" description="Disordered" evidence="1">
    <location>
        <begin position="95"/>
        <end position="124"/>
    </location>
</feature>
<dbReference type="InterPro" id="IPR013096">
    <property type="entry name" value="Cupin_2"/>
</dbReference>
<feature type="region of interest" description="Disordered" evidence="1">
    <location>
        <begin position="1"/>
        <end position="21"/>
    </location>
</feature>
<sequence>MALGDGRIAPGAPGPGRHVHTHEDEGIYVVAGVLTVEVGDERHEVGPESFIWLPREVPHVFANLGHEEVWTLGLISSPGLTGMFQAGRVLRLPPRPSGPCGAAGHQPALRSPSGGGTTSALTAC</sequence>
<dbReference type="InterPro" id="IPR011051">
    <property type="entry name" value="RmlC_Cupin_sf"/>
</dbReference>
<feature type="domain" description="Cupin type-2" evidence="2">
    <location>
        <begin position="7"/>
        <end position="69"/>
    </location>
</feature>
<dbReference type="RefSeq" id="WP_379185934.1">
    <property type="nucleotide sequence ID" value="NZ_JBHTCH010000006.1"/>
</dbReference>
<comment type="caution">
    <text evidence="3">The sequence shown here is derived from an EMBL/GenBank/DDBJ whole genome shotgun (WGS) entry which is preliminary data.</text>
</comment>
<name>A0ABW2MYM3_9ACTN</name>
<gene>
    <name evidence="3" type="ORF">ACFQO6_07600</name>
</gene>
<evidence type="ECO:0000313" key="4">
    <source>
        <dbReference type="Proteomes" id="UP001596524"/>
    </source>
</evidence>
<protein>
    <submittedName>
        <fullName evidence="3">Cupin domain-containing protein</fullName>
    </submittedName>
</protein>
<reference evidence="4" key="1">
    <citation type="journal article" date="2019" name="Int. J. Syst. Evol. Microbiol.">
        <title>The Global Catalogue of Microorganisms (GCM) 10K type strain sequencing project: providing services to taxonomists for standard genome sequencing and annotation.</title>
        <authorList>
            <consortium name="The Broad Institute Genomics Platform"/>
            <consortium name="The Broad Institute Genome Sequencing Center for Infectious Disease"/>
            <person name="Wu L."/>
            <person name="Ma J."/>
        </authorList>
    </citation>
    <scope>NUCLEOTIDE SEQUENCE [LARGE SCALE GENOMIC DNA]</scope>
    <source>
        <strain evidence="4">FCH27</strain>
    </source>
</reference>
<dbReference type="SUPFAM" id="SSF51182">
    <property type="entry name" value="RmlC-like cupins"/>
    <property type="match status" value="1"/>
</dbReference>
<dbReference type="Proteomes" id="UP001596524">
    <property type="component" value="Unassembled WGS sequence"/>
</dbReference>
<evidence type="ECO:0000256" key="1">
    <source>
        <dbReference type="SAM" id="MobiDB-lite"/>
    </source>
</evidence>
<evidence type="ECO:0000313" key="3">
    <source>
        <dbReference type="EMBL" id="MFC7360134.1"/>
    </source>
</evidence>
<dbReference type="InterPro" id="IPR053146">
    <property type="entry name" value="QDO-like"/>
</dbReference>
<keyword evidence="4" id="KW-1185">Reference proteome</keyword>
<dbReference type="InterPro" id="IPR014710">
    <property type="entry name" value="RmlC-like_jellyroll"/>
</dbReference>
<proteinExistence type="predicted"/>
<evidence type="ECO:0000259" key="2">
    <source>
        <dbReference type="Pfam" id="PF07883"/>
    </source>
</evidence>
<dbReference type="PANTHER" id="PTHR36440:SF1">
    <property type="entry name" value="PUTATIVE (AFU_ORTHOLOGUE AFUA_8G07350)-RELATED"/>
    <property type="match status" value="1"/>
</dbReference>